<protein>
    <recommendedName>
        <fullName evidence="9">G-protein coupled receptors family 1 profile domain-containing protein</fullName>
    </recommendedName>
</protein>
<evidence type="ECO:0000256" key="6">
    <source>
        <dbReference type="ARBA" id="ARBA00023136"/>
    </source>
</evidence>
<comment type="subcellular location">
    <subcellularLocation>
        <location evidence="1">Cell membrane</location>
        <topology evidence="1">Multi-pass membrane protein</topology>
    </subcellularLocation>
</comment>
<evidence type="ECO:0000256" key="5">
    <source>
        <dbReference type="ARBA" id="ARBA00022989"/>
    </source>
</evidence>
<reference evidence="10" key="2">
    <citation type="submission" date="2025-09" db="UniProtKB">
        <authorList>
            <consortium name="Ensembl"/>
        </authorList>
    </citation>
    <scope>IDENTIFICATION</scope>
</reference>
<keyword evidence="7" id="KW-0807">Transducer</keyword>
<dbReference type="InterPro" id="IPR000725">
    <property type="entry name" value="Olfact_rcpt"/>
</dbReference>
<dbReference type="Gene3D" id="1.20.1070.10">
    <property type="entry name" value="Rhodopsin 7-helix transmembrane proteins"/>
    <property type="match status" value="1"/>
</dbReference>
<dbReference type="PANTHER" id="PTHR26453">
    <property type="entry name" value="OLFACTORY RECEPTOR"/>
    <property type="match status" value="1"/>
</dbReference>
<keyword evidence="6 8" id="KW-0472">Membrane</keyword>
<feature type="transmembrane region" description="Helical" evidence="8">
    <location>
        <begin position="15"/>
        <end position="37"/>
    </location>
</feature>
<evidence type="ECO:0000256" key="4">
    <source>
        <dbReference type="ARBA" id="ARBA00022692"/>
    </source>
</evidence>
<feature type="transmembrane region" description="Helical" evidence="8">
    <location>
        <begin position="185"/>
        <end position="214"/>
    </location>
</feature>
<feature type="transmembrane region" description="Helical" evidence="8">
    <location>
        <begin position="261"/>
        <end position="282"/>
    </location>
</feature>
<reference evidence="10" key="1">
    <citation type="submission" date="2025-08" db="UniProtKB">
        <authorList>
            <consortium name="Ensembl"/>
        </authorList>
    </citation>
    <scope>IDENTIFICATION</scope>
</reference>
<proteinExistence type="predicted"/>
<dbReference type="PROSITE" id="PS50262">
    <property type="entry name" value="G_PROTEIN_RECEP_F1_2"/>
    <property type="match status" value="1"/>
</dbReference>
<feature type="transmembrane region" description="Helical" evidence="8">
    <location>
        <begin position="130"/>
        <end position="152"/>
    </location>
</feature>
<feature type="transmembrane region" description="Helical" evidence="8">
    <location>
        <begin position="235"/>
        <end position="255"/>
    </location>
</feature>
<dbReference type="InterPro" id="IPR017452">
    <property type="entry name" value="GPCR_Rhodpsn_7TM"/>
</dbReference>
<keyword evidence="2" id="KW-1003">Cell membrane</keyword>
<name>A0A8C4QGQ6_EPTBU</name>
<dbReference type="GO" id="GO:0007186">
    <property type="term" value="P:G protein-coupled receptor signaling pathway"/>
    <property type="evidence" value="ECO:0007669"/>
    <property type="project" value="InterPro"/>
</dbReference>
<sequence>MGLRDQTSDSEDRRIVLLWIFTSIAFLSLLLNAGIIMSCASRRFHKPMLLYISISSLADACWGIVGVSCVLSNTLVHRIEITFAECLWQMFWLEFTLVHQFLSTWIMYVDRHCAVFWPYTYVALMANRRGTLKLVFLVEILAVFLSISYPVVTIYLEFCNESVIVQDSTCLFTTLARSSCESSSVASASIVIVFSFVFGLTGFTALYSTCCIIWKCHNSSKEANVKALHTCLTQLMVTSVQFATCIVIMVMKNILKRPADGLFLDLFAIVTPGTVNPLIFGFRTQEIRMVKNVDGRTDGRTDGHLVRLY</sequence>
<evidence type="ECO:0000313" key="10">
    <source>
        <dbReference type="Ensembl" id="ENSEBUP00000015208.1"/>
    </source>
</evidence>
<dbReference type="AlphaFoldDB" id="A0A8C4QGQ6"/>
<accession>A0A8C4QGQ6</accession>
<feature type="transmembrane region" description="Helical" evidence="8">
    <location>
        <begin position="49"/>
        <end position="75"/>
    </location>
</feature>
<dbReference type="GO" id="GO:0004984">
    <property type="term" value="F:olfactory receptor activity"/>
    <property type="evidence" value="ECO:0007669"/>
    <property type="project" value="InterPro"/>
</dbReference>
<evidence type="ECO:0000256" key="7">
    <source>
        <dbReference type="ARBA" id="ARBA00023224"/>
    </source>
</evidence>
<evidence type="ECO:0000256" key="8">
    <source>
        <dbReference type="SAM" id="Phobius"/>
    </source>
</evidence>
<dbReference type="Ensembl" id="ENSEBUT00000015783.1">
    <property type="protein sequence ID" value="ENSEBUP00000015208.1"/>
    <property type="gene ID" value="ENSEBUG00000009579.1"/>
</dbReference>
<organism evidence="10 11">
    <name type="scientific">Eptatretus burgeri</name>
    <name type="common">Inshore hagfish</name>
    <dbReference type="NCBI Taxonomy" id="7764"/>
    <lineage>
        <taxon>Eukaryota</taxon>
        <taxon>Metazoa</taxon>
        <taxon>Chordata</taxon>
        <taxon>Craniata</taxon>
        <taxon>Vertebrata</taxon>
        <taxon>Cyclostomata</taxon>
        <taxon>Myxini</taxon>
        <taxon>Myxiniformes</taxon>
        <taxon>Myxinidae</taxon>
        <taxon>Eptatretinae</taxon>
        <taxon>Eptatretus</taxon>
    </lineage>
</organism>
<evidence type="ECO:0000256" key="3">
    <source>
        <dbReference type="ARBA" id="ARBA00022606"/>
    </source>
</evidence>
<feature type="transmembrane region" description="Helical" evidence="8">
    <location>
        <begin position="87"/>
        <end position="109"/>
    </location>
</feature>
<keyword evidence="5 8" id="KW-1133">Transmembrane helix</keyword>
<feature type="domain" description="G-protein coupled receptors family 1 profile" evidence="9">
    <location>
        <begin position="31"/>
        <end position="280"/>
    </location>
</feature>
<keyword evidence="3" id="KW-0716">Sensory transduction</keyword>
<dbReference type="Proteomes" id="UP000694388">
    <property type="component" value="Unplaced"/>
</dbReference>
<dbReference type="OMA" id="VTIYLEF"/>
<dbReference type="Pfam" id="PF13853">
    <property type="entry name" value="7tm_4"/>
    <property type="match status" value="1"/>
</dbReference>
<evidence type="ECO:0000256" key="1">
    <source>
        <dbReference type="ARBA" id="ARBA00004651"/>
    </source>
</evidence>
<evidence type="ECO:0000256" key="2">
    <source>
        <dbReference type="ARBA" id="ARBA00022475"/>
    </source>
</evidence>
<dbReference type="SUPFAM" id="SSF81321">
    <property type="entry name" value="Family A G protein-coupled receptor-like"/>
    <property type="match status" value="1"/>
</dbReference>
<dbReference type="GeneTree" id="ENSGT00930000152706"/>
<dbReference type="GO" id="GO:0005886">
    <property type="term" value="C:plasma membrane"/>
    <property type="evidence" value="ECO:0007669"/>
    <property type="project" value="UniProtKB-SubCell"/>
</dbReference>
<keyword evidence="4 8" id="KW-0812">Transmembrane</keyword>
<evidence type="ECO:0000259" key="9">
    <source>
        <dbReference type="PROSITE" id="PS50262"/>
    </source>
</evidence>
<keyword evidence="11" id="KW-1185">Reference proteome</keyword>
<evidence type="ECO:0000313" key="11">
    <source>
        <dbReference type="Proteomes" id="UP000694388"/>
    </source>
</evidence>